<protein>
    <recommendedName>
        <fullName evidence="3">Clavaminate synthase-like protein</fullName>
    </recommendedName>
</protein>
<name>A0A319BUL7_9EURO</name>
<dbReference type="Proteomes" id="UP000248340">
    <property type="component" value="Unassembled WGS sequence"/>
</dbReference>
<dbReference type="RefSeq" id="XP_025486605.1">
    <property type="nucleotide sequence ID" value="XM_025638826.1"/>
</dbReference>
<dbReference type="OrthoDB" id="4384581at2759"/>
<dbReference type="GeneID" id="37141568"/>
<keyword evidence="2" id="KW-1185">Reference proteome</keyword>
<evidence type="ECO:0000313" key="1">
    <source>
        <dbReference type="EMBL" id="PYH76405.1"/>
    </source>
</evidence>
<evidence type="ECO:0008006" key="3">
    <source>
        <dbReference type="Google" id="ProtNLM"/>
    </source>
</evidence>
<evidence type="ECO:0000313" key="2">
    <source>
        <dbReference type="Proteomes" id="UP000248340"/>
    </source>
</evidence>
<gene>
    <name evidence="1" type="ORF">BO82DRAFT_396127</name>
</gene>
<reference evidence="1 2" key="1">
    <citation type="submission" date="2016-12" db="EMBL/GenBank/DDBJ databases">
        <title>The genomes of Aspergillus section Nigri reveals drivers in fungal speciation.</title>
        <authorList>
            <consortium name="DOE Joint Genome Institute"/>
            <person name="Vesth T.C."/>
            <person name="Nybo J."/>
            <person name="Theobald S."/>
            <person name="Brandl J."/>
            <person name="Frisvad J.C."/>
            <person name="Nielsen K.F."/>
            <person name="Lyhne E.K."/>
            <person name="Kogle M.E."/>
            <person name="Kuo A."/>
            <person name="Riley R."/>
            <person name="Clum A."/>
            <person name="Nolan M."/>
            <person name="Lipzen A."/>
            <person name="Salamov A."/>
            <person name="Henrissat B."/>
            <person name="Wiebenga A."/>
            <person name="De Vries R.P."/>
            <person name="Grigoriev I.V."/>
            <person name="Mortensen U.H."/>
            <person name="Andersen M.R."/>
            <person name="Baker S.E."/>
        </authorList>
    </citation>
    <scope>NUCLEOTIDE SEQUENCE [LARGE SCALE GENOMIC DNA]</scope>
    <source>
        <strain evidence="1 2">CBS 121591</strain>
    </source>
</reference>
<dbReference type="AlphaFoldDB" id="A0A319BUL7"/>
<dbReference type="VEuPathDB" id="FungiDB:BO82DRAFT_396127"/>
<proteinExistence type="predicted"/>
<accession>A0A319BUL7</accession>
<sequence>MPETSMDSTSQHQDLSMGTQSIPLDFAIHTMEHLGYLCVGDQEPSAEDAAKVDRVFEGSPKLSAPWFDFCKGGDESKSFLMSDHEWFRKIIKNRLNVHDFRDLKKQGPAIIEFKENTEVEQFMRAHPSREAVSVFRPLRDSAGWDNGLFKLFTSSHHQNDHEFEHSPDKDADEVVVDKKQCLFVDGALYVKLSPKGGVRMVWQGFSKRPMFGDIDNPKGLPFMKI</sequence>
<organism evidence="1 2">
    <name type="scientific">Aspergillus uvarum CBS 121591</name>
    <dbReference type="NCBI Taxonomy" id="1448315"/>
    <lineage>
        <taxon>Eukaryota</taxon>
        <taxon>Fungi</taxon>
        <taxon>Dikarya</taxon>
        <taxon>Ascomycota</taxon>
        <taxon>Pezizomycotina</taxon>
        <taxon>Eurotiomycetes</taxon>
        <taxon>Eurotiomycetidae</taxon>
        <taxon>Eurotiales</taxon>
        <taxon>Aspergillaceae</taxon>
        <taxon>Aspergillus</taxon>
        <taxon>Aspergillus subgen. Circumdati</taxon>
    </lineage>
</organism>
<dbReference type="EMBL" id="KZ821758">
    <property type="protein sequence ID" value="PYH76405.1"/>
    <property type="molecule type" value="Genomic_DNA"/>
</dbReference>